<name>A0ABX7TNU6_STRCY</name>
<protein>
    <recommendedName>
        <fullName evidence="2">Trypsin-co-occurring domain-containing protein</fullName>
    </recommendedName>
</protein>
<gene>
    <name evidence="3" type="ORF">S1361_13435</name>
</gene>
<dbReference type="Proteomes" id="UP000663908">
    <property type="component" value="Chromosome"/>
</dbReference>
<keyword evidence="4" id="KW-1185">Reference proteome</keyword>
<evidence type="ECO:0000313" key="3">
    <source>
        <dbReference type="EMBL" id="QTD98359.1"/>
    </source>
</evidence>
<proteinExistence type="predicted"/>
<dbReference type="InterPro" id="IPR045794">
    <property type="entry name" value="Trypco1"/>
</dbReference>
<organism evidence="3 4">
    <name type="scientific">Streptomyces cyanogenus</name>
    <dbReference type="NCBI Taxonomy" id="80860"/>
    <lineage>
        <taxon>Bacteria</taxon>
        <taxon>Bacillati</taxon>
        <taxon>Actinomycetota</taxon>
        <taxon>Actinomycetes</taxon>
        <taxon>Kitasatosporales</taxon>
        <taxon>Streptomycetaceae</taxon>
        <taxon>Streptomyces</taxon>
    </lineage>
</organism>
<evidence type="ECO:0000313" key="4">
    <source>
        <dbReference type="Proteomes" id="UP000663908"/>
    </source>
</evidence>
<sequence>MDGLVEFRTEDGALVVVEGVGTRSGARLVSRGDGPAQAARTFEGALDGVRAAAAAALRVFRDGSLRPDAVEIEFGVRLSAEAGAVIAKGSAEGHLVVKLSWSPGQQPEQTAQGPHGRAVSGQDASVLNGQAPAVPGQTAPGDTAPGRTAPGETAPGRPVPGQTMPGRTAPEAAGPDPEPADR</sequence>
<dbReference type="EMBL" id="CP071839">
    <property type="protein sequence ID" value="QTD98359.1"/>
    <property type="molecule type" value="Genomic_DNA"/>
</dbReference>
<reference evidence="3 4" key="1">
    <citation type="submission" date="2021-03" db="EMBL/GenBank/DDBJ databases">
        <title>Complete genome sequence of Streptomyces cyanogenus S136, producer of anticancer angucycline landomycin A.</title>
        <authorList>
            <person name="Hrab P."/>
            <person name="Ruckert C."/>
            <person name="Busche T."/>
            <person name="Ostash I."/>
            <person name="Kalinowski J."/>
            <person name="Fedorenko V."/>
            <person name="Yushchuk O."/>
            <person name="Ostash B."/>
        </authorList>
    </citation>
    <scope>NUCLEOTIDE SEQUENCE [LARGE SCALE GENOMIC DNA]</scope>
    <source>
        <strain evidence="3 4">S136</strain>
    </source>
</reference>
<feature type="domain" description="Trypsin-co-occurring" evidence="2">
    <location>
        <begin position="7"/>
        <end position="102"/>
    </location>
</feature>
<accession>A0ABX7TNU6</accession>
<dbReference type="Pfam" id="PF19493">
    <property type="entry name" value="Trypco1"/>
    <property type="match status" value="1"/>
</dbReference>
<dbReference type="RefSeq" id="WP_341829314.1">
    <property type="nucleotide sequence ID" value="NZ_CP071839.1"/>
</dbReference>
<dbReference type="NCBIfam" id="NF041216">
    <property type="entry name" value="CU044_2847_fam"/>
    <property type="match status" value="1"/>
</dbReference>
<evidence type="ECO:0000259" key="2">
    <source>
        <dbReference type="Pfam" id="PF19493"/>
    </source>
</evidence>
<evidence type="ECO:0000256" key="1">
    <source>
        <dbReference type="SAM" id="MobiDB-lite"/>
    </source>
</evidence>
<feature type="region of interest" description="Disordered" evidence="1">
    <location>
        <begin position="104"/>
        <end position="182"/>
    </location>
</feature>